<protein>
    <submittedName>
        <fullName evidence="2">Alpha-amylase</fullName>
    </submittedName>
</protein>
<dbReference type="SUPFAM" id="SSF51445">
    <property type="entry name" value="(Trans)glycosidases"/>
    <property type="match status" value="1"/>
</dbReference>
<dbReference type="CDD" id="cd11352">
    <property type="entry name" value="AmyAc_5"/>
    <property type="match status" value="1"/>
</dbReference>
<name>A0A2S7IGF0_9BACT</name>
<feature type="domain" description="Glycosyl hydrolase family 13 catalytic" evidence="1">
    <location>
        <begin position="34"/>
        <end position="491"/>
    </location>
</feature>
<evidence type="ECO:0000313" key="3">
    <source>
        <dbReference type="Proteomes" id="UP000239590"/>
    </source>
</evidence>
<comment type="caution">
    <text evidence="2">The sequence shown here is derived from an EMBL/GenBank/DDBJ whole genome shotgun (WGS) entry which is preliminary data.</text>
</comment>
<dbReference type="Pfam" id="PF00128">
    <property type="entry name" value="Alpha-amylase"/>
    <property type="match status" value="1"/>
</dbReference>
<sequence>MEPIQSFRELSLPAVLRPSYHPSPLAWEDQVLYFLLLDRFSDGQEQDYLNNEGQLVTTGQTPRFQPEDAGNALTPDAEAWQQAGERFVGGTLRGLKSKIGYLKRLGISAIWISPVFKQVASQETYHGYGIQNFLEIEPRFGTQQDLIDVVETAHEHGIYVILDIILNHSGDVFAYETGQPVYASGAVFPVRGYRNAEGQPTLPFAPQAVGAWPDGAVWPSELQQPQTFTRKGKIQYWDHDPEFLEGDFESLKDIHHGYGPLDAYRPSEALLHLAEAYKYWIALADLDGFRIDTVKHMDLGATRFFSSVIREFTLAIGKENFYLIGEITGGRQRAFTTLELTGLDAALGIDDIPDKLEYLVKGYRNPAEYFSLFRNSELVQKESHSWFRNKVVTLFDDHDQVRKGPQKARFCADAMGSRQLLAVIGFNVTSLGIPCLYYGTEQAFDGHGAHDRYIRESMFGGAFGAFRSKGVHFFREDSPWFPEISKLLAVRKQEIALRRGRQYLREISGDGTHFGYPRLWGASMQSVVAWSRILHTQEVLCAFNTDVNQSQTAWVTVDNDLHTTGDVLACLYTNHPEATFTNVSVAARNGKAVQLTLPPGGFVLYKKQ</sequence>
<dbReference type="RefSeq" id="WP_104715565.1">
    <property type="nucleotide sequence ID" value="NZ_PTRA01000006.1"/>
</dbReference>
<dbReference type="InterPro" id="IPR006047">
    <property type="entry name" value="GH13_cat_dom"/>
</dbReference>
<accession>A0A2S7IGF0</accession>
<dbReference type="EMBL" id="PTRA01000006">
    <property type="protein sequence ID" value="PQA54441.1"/>
    <property type="molecule type" value="Genomic_DNA"/>
</dbReference>
<dbReference type="Gene3D" id="3.20.20.80">
    <property type="entry name" value="Glycosidases"/>
    <property type="match status" value="1"/>
</dbReference>
<dbReference type="InterPro" id="IPR017853">
    <property type="entry name" value="GH"/>
</dbReference>
<dbReference type="PANTHER" id="PTHR10357:SF209">
    <property type="entry name" value="PERIPLASMIC ALPHA-AMYLASE"/>
    <property type="match status" value="1"/>
</dbReference>
<proteinExistence type="predicted"/>
<dbReference type="SMART" id="SM00642">
    <property type="entry name" value="Aamy"/>
    <property type="match status" value="1"/>
</dbReference>
<evidence type="ECO:0000259" key="1">
    <source>
        <dbReference type="SMART" id="SM00642"/>
    </source>
</evidence>
<dbReference type="PANTHER" id="PTHR10357">
    <property type="entry name" value="ALPHA-AMYLASE FAMILY MEMBER"/>
    <property type="match status" value="1"/>
</dbReference>
<reference evidence="3" key="1">
    <citation type="submission" date="2018-02" db="EMBL/GenBank/DDBJ databases">
        <title>Genome sequencing of Solimonas sp. HR-BB.</title>
        <authorList>
            <person name="Lee Y."/>
            <person name="Jeon C.O."/>
        </authorList>
    </citation>
    <scope>NUCLEOTIDE SEQUENCE [LARGE SCALE GENOMIC DNA]</scope>
    <source>
        <strain evidence="3">HR-U</strain>
    </source>
</reference>
<dbReference type="Proteomes" id="UP000239590">
    <property type="component" value="Unassembled WGS sequence"/>
</dbReference>
<dbReference type="GO" id="GO:0005975">
    <property type="term" value="P:carbohydrate metabolic process"/>
    <property type="evidence" value="ECO:0007669"/>
    <property type="project" value="InterPro"/>
</dbReference>
<dbReference type="AlphaFoldDB" id="A0A2S7IGF0"/>
<gene>
    <name evidence="2" type="ORF">C5O19_22085</name>
</gene>
<evidence type="ECO:0000313" key="2">
    <source>
        <dbReference type="EMBL" id="PQA54441.1"/>
    </source>
</evidence>
<organism evidence="2 3">
    <name type="scientific">Siphonobacter curvatus</name>
    <dbReference type="NCBI Taxonomy" id="2094562"/>
    <lineage>
        <taxon>Bacteria</taxon>
        <taxon>Pseudomonadati</taxon>
        <taxon>Bacteroidota</taxon>
        <taxon>Cytophagia</taxon>
        <taxon>Cytophagales</taxon>
        <taxon>Cytophagaceae</taxon>
        <taxon>Siphonobacter</taxon>
    </lineage>
</organism>
<dbReference type="OrthoDB" id="9806009at2"/>
<keyword evidence="3" id="KW-1185">Reference proteome</keyword>